<sequence length="67" mass="7413">AMLDAKTTFKISGSLPQNVNYAVKSTYAQAMLDTLPEIYDKLIEPARSKSAAVDRVKKSTVMILSYE</sequence>
<reference evidence="1" key="1">
    <citation type="journal article" date="2014" name="Front. Microbiol.">
        <title>High frequency of phylogenetically diverse reductive dehalogenase-homologous genes in deep subseafloor sedimentary metagenomes.</title>
        <authorList>
            <person name="Kawai M."/>
            <person name="Futagami T."/>
            <person name="Toyoda A."/>
            <person name="Takaki Y."/>
            <person name="Nishi S."/>
            <person name="Hori S."/>
            <person name="Arai W."/>
            <person name="Tsubouchi T."/>
            <person name="Morono Y."/>
            <person name="Uchiyama I."/>
            <person name="Ito T."/>
            <person name="Fujiyama A."/>
            <person name="Inagaki F."/>
            <person name="Takami H."/>
        </authorList>
    </citation>
    <scope>NUCLEOTIDE SEQUENCE</scope>
    <source>
        <strain evidence="1">Expedition CK06-06</strain>
    </source>
</reference>
<accession>X1THU9</accession>
<organism evidence="1">
    <name type="scientific">marine sediment metagenome</name>
    <dbReference type="NCBI Taxonomy" id="412755"/>
    <lineage>
        <taxon>unclassified sequences</taxon>
        <taxon>metagenomes</taxon>
        <taxon>ecological metagenomes</taxon>
    </lineage>
</organism>
<dbReference type="AlphaFoldDB" id="X1THU9"/>
<comment type="caution">
    <text evidence="1">The sequence shown here is derived from an EMBL/GenBank/DDBJ whole genome shotgun (WGS) entry which is preliminary data.</text>
</comment>
<protein>
    <submittedName>
        <fullName evidence="1">Uncharacterized protein</fullName>
    </submittedName>
</protein>
<evidence type="ECO:0000313" key="1">
    <source>
        <dbReference type="EMBL" id="GAI87145.1"/>
    </source>
</evidence>
<gene>
    <name evidence="1" type="ORF">S12H4_20043</name>
</gene>
<dbReference type="EMBL" id="BARW01010101">
    <property type="protein sequence ID" value="GAI87145.1"/>
    <property type="molecule type" value="Genomic_DNA"/>
</dbReference>
<name>X1THU9_9ZZZZ</name>
<feature type="non-terminal residue" evidence="1">
    <location>
        <position position="1"/>
    </location>
</feature>
<proteinExistence type="predicted"/>